<feature type="chain" id="PRO_5001969368" evidence="1">
    <location>
        <begin position="24"/>
        <end position="146"/>
    </location>
</feature>
<protein>
    <submittedName>
        <fullName evidence="2">Uncharacterized protein</fullName>
    </submittedName>
</protein>
<organism evidence="2 3">
    <name type="scientific">Lysobacter arseniciresistens ZS79</name>
    <dbReference type="NCBI Taxonomy" id="913325"/>
    <lineage>
        <taxon>Bacteria</taxon>
        <taxon>Pseudomonadati</taxon>
        <taxon>Pseudomonadota</taxon>
        <taxon>Gammaproteobacteria</taxon>
        <taxon>Lysobacterales</taxon>
        <taxon>Lysobacteraceae</taxon>
        <taxon>Novilysobacter</taxon>
    </lineage>
</organism>
<evidence type="ECO:0000313" key="2">
    <source>
        <dbReference type="EMBL" id="KGM54088.1"/>
    </source>
</evidence>
<keyword evidence="1" id="KW-0732">Signal</keyword>
<dbReference type="PROSITE" id="PS51257">
    <property type="entry name" value="PROKAR_LIPOPROTEIN"/>
    <property type="match status" value="1"/>
</dbReference>
<evidence type="ECO:0000256" key="1">
    <source>
        <dbReference type="SAM" id="SignalP"/>
    </source>
</evidence>
<evidence type="ECO:0000313" key="3">
    <source>
        <dbReference type="Proteomes" id="UP000029989"/>
    </source>
</evidence>
<dbReference type="SUPFAM" id="SSF54427">
    <property type="entry name" value="NTF2-like"/>
    <property type="match status" value="1"/>
</dbReference>
<reference evidence="2 3" key="1">
    <citation type="journal article" date="2015" name="Stand. Genomic Sci.">
        <title>Genomic information of the arsenic-resistant bacterium Lysobacter arseniciresistens type strain ZS79(T) and comparison of Lysobacter draft genomes.</title>
        <authorList>
            <person name="Liu L."/>
            <person name="Zhang S."/>
            <person name="Luo M."/>
            <person name="Wang G."/>
        </authorList>
    </citation>
    <scope>NUCLEOTIDE SEQUENCE [LARGE SCALE GENOMIC DNA]</scope>
    <source>
        <strain evidence="2 3">ZS79</strain>
    </source>
</reference>
<dbReference type="STRING" id="913325.N799_10870"/>
<dbReference type="eggNOG" id="ENOG5033N0U">
    <property type="taxonomic scope" value="Bacteria"/>
</dbReference>
<proteinExistence type="predicted"/>
<dbReference type="EMBL" id="AVPT01000030">
    <property type="protein sequence ID" value="KGM54088.1"/>
    <property type="molecule type" value="Genomic_DNA"/>
</dbReference>
<comment type="caution">
    <text evidence="2">The sequence shown here is derived from an EMBL/GenBank/DDBJ whole genome shotgun (WGS) entry which is preliminary data.</text>
</comment>
<accession>A0A0A0EVC5</accession>
<sequence length="146" mass="15671">MSNHLRGWLLVALALCLALAGCAREQDEAALREAVSSLETAIEQRDASAVEDALTPDFIGPDGLDRDGARRLAALVFLRHREVAVRPGPLTVEMGDGHARVDFSAVVTGGAGRALPEAARIYGVRTAWRVEDGEWRLVSAEWSPGV</sequence>
<gene>
    <name evidence="2" type="ORF">N799_10870</name>
</gene>
<dbReference type="OrthoDB" id="5801455at2"/>
<keyword evidence="3" id="KW-1185">Reference proteome</keyword>
<dbReference type="Proteomes" id="UP000029989">
    <property type="component" value="Unassembled WGS sequence"/>
</dbReference>
<dbReference type="InterPro" id="IPR032710">
    <property type="entry name" value="NTF2-like_dom_sf"/>
</dbReference>
<dbReference type="AlphaFoldDB" id="A0A0A0EVC5"/>
<feature type="signal peptide" evidence="1">
    <location>
        <begin position="1"/>
        <end position="23"/>
    </location>
</feature>
<name>A0A0A0EVC5_9GAMM</name>
<dbReference type="RefSeq" id="WP_036212783.1">
    <property type="nucleotide sequence ID" value="NZ_AVPT01000030.1"/>
</dbReference>
<dbReference type="Gene3D" id="3.10.450.50">
    <property type="match status" value="1"/>
</dbReference>